<dbReference type="SUPFAM" id="SSF52096">
    <property type="entry name" value="ClpP/crotonase"/>
    <property type="match status" value="1"/>
</dbReference>
<protein>
    <submittedName>
        <fullName evidence="5">Enoyl-CoA hydratase</fullName>
    </submittedName>
</protein>
<keyword evidence="3" id="KW-0456">Lyase</keyword>
<dbReference type="Proteomes" id="UP000251891">
    <property type="component" value="Unassembled WGS sequence"/>
</dbReference>
<evidence type="ECO:0000313" key="5">
    <source>
        <dbReference type="EMBL" id="RAY17088.1"/>
    </source>
</evidence>
<proteinExistence type="inferred from homology"/>
<dbReference type="InterPro" id="IPR014748">
    <property type="entry name" value="Enoyl-CoA_hydra_C"/>
</dbReference>
<dbReference type="Gene3D" id="3.90.226.10">
    <property type="entry name" value="2-enoyl-CoA Hydratase, Chain A, domain 1"/>
    <property type="match status" value="1"/>
</dbReference>
<name>A0A365HDJ9_9ACTN</name>
<dbReference type="PANTHER" id="PTHR11941:SF169">
    <property type="entry name" value="(7AS)-7A-METHYL-1,5-DIOXO-2,3,5,6,7,7A-HEXAHYDRO-1H-INDENE-CARBOXYL-COA HYDROLASE"/>
    <property type="match status" value="1"/>
</dbReference>
<dbReference type="Gene3D" id="1.10.12.10">
    <property type="entry name" value="Lyase 2-enoyl-coa Hydratase, Chain A, domain 2"/>
    <property type="match status" value="1"/>
</dbReference>
<dbReference type="EMBL" id="QLYX01000001">
    <property type="protein sequence ID" value="RAY17088.1"/>
    <property type="molecule type" value="Genomic_DNA"/>
</dbReference>
<keyword evidence="2" id="KW-0443">Lipid metabolism</keyword>
<comment type="similarity">
    <text evidence="1 4">Belongs to the enoyl-CoA hydratase/isomerase family.</text>
</comment>
<reference evidence="5 6" key="1">
    <citation type="submission" date="2018-06" db="EMBL/GenBank/DDBJ databases">
        <title>Actinomadura craniellae sp. nov. isolated from marine sponge Craniella sp.</title>
        <authorList>
            <person name="Li L."/>
            <person name="Xu Q.H."/>
            <person name="Lin H.W."/>
            <person name="Lu Y.H."/>
        </authorList>
    </citation>
    <scope>NUCLEOTIDE SEQUENCE [LARGE SCALE GENOMIC DNA]</scope>
    <source>
        <strain evidence="5 6">LHW63021</strain>
    </source>
</reference>
<dbReference type="InterPro" id="IPR001753">
    <property type="entry name" value="Enoyl-CoA_hydra/iso"/>
</dbReference>
<keyword evidence="6" id="KW-1185">Reference proteome</keyword>
<evidence type="ECO:0000256" key="1">
    <source>
        <dbReference type="ARBA" id="ARBA00005254"/>
    </source>
</evidence>
<accession>A0A365HDJ9</accession>
<dbReference type="PROSITE" id="PS00166">
    <property type="entry name" value="ENOYL_COA_HYDRATASE"/>
    <property type="match status" value="1"/>
</dbReference>
<evidence type="ECO:0000256" key="4">
    <source>
        <dbReference type="RuleBase" id="RU003707"/>
    </source>
</evidence>
<dbReference type="InterPro" id="IPR029045">
    <property type="entry name" value="ClpP/crotonase-like_dom_sf"/>
</dbReference>
<dbReference type="Pfam" id="PF00378">
    <property type="entry name" value="ECH_1"/>
    <property type="match status" value="1"/>
</dbReference>
<dbReference type="CDD" id="cd06558">
    <property type="entry name" value="crotonase-like"/>
    <property type="match status" value="1"/>
</dbReference>
<dbReference type="GO" id="GO:0016829">
    <property type="term" value="F:lyase activity"/>
    <property type="evidence" value="ECO:0007669"/>
    <property type="project" value="UniProtKB-KW"/>
</dbReference>
<dbReference type="RefSeq" id="WP_111863143.1">
    <property type="nucleotide sequence ID" value="NZ_QLYX01000001.1"/>
</dbReference>
<sequence>MSDLVLTERAGDVLVVTLNRPAARNALSPQMMEALTEVLRSADADPEVRVIVLTGAGEVFCAGLDLKAFAAGGDYMGLLWFYHKGLATPLVAAVNGSALAGGFELLLPCDLIVAAEGALLGIPEVKRGLFAAGGGTMLTERIPFAVALEMGLTGDSITAERAREVGLVNRVVPADRVLPEALDLAGRIAENGPLGVAITKRLMRRRRWGTPEDVKEIFGSADAKEGARAFAERRPPVWTGK</sequence>
<evidence type="ECO:0000256" key="3">
    <source>
        <dbReference type="ARBA" id="ARBA00023239"/>
    </source>
</evidence>
<dbReference type="PANTHER" id="PTHR11941">
    <property type="entry name" value="ENOYL-COA HYDRATASE-RELATED"/>
    <property type="match status" value="1"/>
</dbReference>
<comment type="caution">
    <text evidence="5">The sequence shown here is derived from an EMBL/GenBank/DDBJ whole genome shotgun (WGS) entry which is preliminary data.</text>
</comment>
<dbReference type="InterPro" id="IPR018376">
    <property type="entry name" value="Enoyl-CoA_hyd/isom_CS"/>
</dbReference>
<evidence type="ECO:0000256" key="2">
    <source>
        <dbReference type="ARBA" id="ARBA00023098"/>
    </source>
</evidence>
<gene>
    <name evidence="5" type="ORF">DPM19_02700</name>
</gene>
<dbReference type="OrthoDB" id="9775794at2"/>
<evidence type="ECO:0000313" key="6">
    <source>
        <dbReference type="Proteomes" id="UP000251891"/>
    </source>
</evidence>
<dbReference type="AlphaFoldDB" id="A0A365HDJ9"/>
<dbReference type="GO" id="GO:0006635">
    <property type="term" value="P:fatty acid beta-oxidation"/>
    <property type="evidence" value="ECO:0007669"/>
    <property type="project" value="TreeGrafter"/>
</dbReference>
<organism evidence="5 6">
    <name type="scientific">Actinomadura craniellae</name>
    <dbReference type="NCBI Taxonomy" id="2231787"/>
    <lineage>
        <taxon>Bacteria</taxon>
        <taxon>Bacillati</taxon>
        <taxon>Actinomycetota</taxon>
        <taxon>Actinomycetes</taxon>
        <taxon>Streptosporangiales</taxon>
        <taxon>Thermomonosporaceae</taxon>
        <taxon>Actinomadura</taxon>
    </lineage>
</organism>